<dbReference type="EMBL" id="SDOV01000007">
    <property type="protein sequence ID" value="KAH7639192.1"/>
    <property type="molecule type" value="Genomic_DNA"/>
</dbReference>
<dbReference type="PANTHER" id="PTHR31965">
    <property type="entry name" value="TRANSMEMBRANE PROTEIN 42"/>
    <property type="match status" value="1"/>
</dbReference>
<dbReference type="AlphaFoldDB" id="A0A922LBP4"/>
<keyword evidence="1" id="KW-0472">Membrane</keyword>
<dbReference type="SUPFAM" id="SSF103481">
    <property type="entry name" value="Multidrug resistance efflux transporter EmrE"/>
    <property type="match status" value="1"/>
</dbReference>
<feature type="transmembrane region" description="Helical" evidence="1">
    <location>
        <begin position="40"/>
        <end position="62"/>
    </location>
</feature>
<accession>A0A922LBP4</accession>
<reference evidence="3" key="4">
    <citation type="journal article" date="2022" name="Res Sq">
        <title>Comparative Genomics Reveals Insights into the Divergent Evolution of Astigmatic Mites and Household Pest Adaptations.</title>
        <authorList>
            <person name="Xiong Q."/>
            <person name="Wan A.T.-Y."/>
            <person name="Liu X.-Y."/>
            <person name="Fung C.S.-H."/>
            <person name="Xiao X."/>
            <person name="Malainual N."/>
            <person name="Hou J."/>
            <person name="Wang L."/>
            <person name="Wang M."/>
            <person name="Yang K."/>
            <person name="Cui Y."/>
            <person name="Leung E."/>
            <person name="Nong W."/>
            <person name="Shin S.-K."/>
            <person name="Au S."/>
            <person name="Jeong K.Y."/>
            <person name="Chew F.T."/>
            <person name="Hui J."/>
            <person name="Leung T.F."/>
            <person name="Tungtrongchitr A."/>
            <person name="Zhong N."/>
            <person name="Liu Z."/>
            <person name="Tsui S."/>
        </authorList>
    </citation>
    <scope>NUCLEOTIDE SEQUENCE</scope>
    <source>
        <strain evidence="3">Derf</strain>
        <tissue evidence="3">Whole organism</tissue>
    </source>
</reference>
<dbReference type="OrthoDB" id="5854584at2759"/>
<dbReference type="Proteomes" id="UP000828236">
    <property type="component" value="Unassembled WGS sequence"/>
</dbReference>
<reference evidence="3" key="1">
    <citation type="submission" date="2013-05" db="EMBL/GenBank/DDBJ databases">
        <authorList>
            <person name="Yim A.K.Y."/>
            <person name="Chan T.F."/>
            <person name="Ji K.M."/>
            <person name="Liu X.Y."/>
            <person name="Zhou J.W."/>
            <person name="Li R.Q."/>
            <person name="Yang K.Y."/>
            <person name="Li J."/>
            <person name="Li M."/>
            <person name="Law P.T.W."/>
            <person name="Wu Y.L."/>
            <person name="Cai Z.L."/>
            <person name="Qin H."/>
            <person name="Bao Y."/>
            <person name="Leung R.K.K."/>
            <person name="Ng P.K.S."/>
            <person name="Zou J."/>
            <person name="Zhong X.J."/>
            <person name="Ran P.X."/>
            <person name="Zhong N.S."/>
            <person name="Liu Z.G."/>
            <person name="Tsui S.K.W."/>
        </authorList>
    </citation>
    <scope>NUCLEOTIDE SEQUENCE</scope>
    <source>
        <strain evidence="3">Derf</strain>
        <tissue evidence="3">Whole organism</tissue>
    </source>
</reference>
<feature type="transmembrane region" description="Helical" evidence="1">
    <location>
        <begin position="68"/>
        <end position="90"/>
    </location>
</feature>
<dbReference type="Gene3D" id="1.10.3730.20">
    <property type="match status" value="1"/>
</dbReference>
<feature type="transmembrane region" description="Helical" evidence="1">
    <location>
        <begin position="123"/>
        <end position="139"/>
    </location>
</feature>
<keyword evidence="4" id="KW-1185">Reference proteome</keyword>
<reference evidence="2" key="3">
    <citation type="journal article" date="2021" name="World Allergy Organ. J.">
        <title>Chromosome-level assembly of Dermatophagoides farinae genome and transcriptome reveals two novel allergens Der f 37 and Der f 39.</title>
        <authorList>
            <person name="Chen J."/>
            <person name="Cai Z."/>
            <person name="Fan D."/>
            <person name="Hu J."/>
            <person name="Hou Y."/>
            <person name="He Y."/>
            <person name="Zhang Z."/>
            <person name="Zhao Z."/>
            <person name="Gao P."/>
            <person name="Hu W."/>
            <person name="Sun J."/>
            <person name="Li J."/>
            <person name="Ji K."/>
        </authorList>
    </citation>
    <scope>NUCLEOTIDE SEQUENCE</scope>
    <source>
        <strain evidence="2">JKM2019</strain>
    </source>
</reference>
<sequence>METNKKSVIALRCSILSGVFASLAAVFGKFATSPQICHSYVLLLIGWIFNFSNNSFEIQWLIRTLQVLSFTTMILVNSMMWTQFSLALAYSEHTIQVTTVNTVTNFICSAIFGVIIFDESITIQWTIGITCIMLGIILLKRNDTSIINRSSNNLN</sequence>
<dbReference type="Proteomes" id="UP000790347">
    <property type="component" value="Unassembled WGS sequence"/>
</dbReference>
<feature type="transmembrane region" description="Helical" evidence="1">
    <location>
        <begin position="6"/>
        <end position="28"/>
    </location>
</feature>
<organism evidence="3 4">
    <name type="scientific">Dermatophagoides farinae</name>
    <name type="common">American house dust mite</name>
    <dbReference type="NCBI Taxonomy" id="6954"/>
    <lineage>
        <taxon>Eukaryota</taxon>
        <taxon>Metazoa</taxon>
        <taxon>Ecdysozoa</taxon>
        <taxon>Arthropoda</taxon>
        <taxon>Chelicerata</taxon>
        <taxon>Arachnida</taxon>
        <taxon>Acari</taxon>
        <taxon>Acariformes</taxon>
        <taxon>Sarcoptiformes</taxon>
        <taxon>Astigmata</taxon>
        <taxon>Psoroptidia</taxon>
        <taxon>Analgoidea</taxon>
        <taxon>Pyroglyphidae</taxon>
        <taxon>Dermatophagoidinae</taxon>
        <taxon>Dermatophagoides</taxon>
    </lineage>
</organism>
<dbReference type="EMBL" id="ASGP02000002">
    <property type="protein sequence ID" value="KAH9522265.1"/>
    <property type="molecule type" value="Genomic_DNA"/>
</dbReference>
<evidence type="ECO:0000313" key="3">
    <source>
        <dbReference type="EMBL" id="KAH9522265.1"/>
    </source>
</evidence>
<keyword evidence="1" id="KW-0812">Transmembrane</keyword>
<gene>
    <name evidence="3" type="primary">ZC4H2</name>
    <name evidence="3" type="ORF">DERF_005853</name>
    <name evidence="2" type="ORF">HUG17_3225</name>
</gene>
<reference evidence="2" key="2">
    <citation type="submission" date="2020-06" db="EMBL/GenBank/DDBJ databases">
        <authorList>
            <person name="Ji K."/>
            <person name="Li J."/>
        </authorList>
    </citation>
    <scope>NUCLEOTIDE SEQUENCE</scope>
    <source>
        <strain evidence="2">JKM2019</strain>
        <tissue evidence="2">Whole body</tissue>
    </source>
</reference>
<protein>
    <submittedName>
        <fullName evidence="3">Zinc finger C4H2 domain-containing protein</fullName>
    </submittedName>
</protein>
<evidence type="ECO:0000313" key="2">
    <source>
        <dbReference type="EMBL" id="KAH7639192.1"/>
    </source>
</evidence>
<dbReference type="PANTHER" id="PTHR31965:SF1">
    <property type="entry name" value="TRANSMEMBRANE PROTEIN 42"/>
    <property type="match status" value="1"/>
</dbReference>
<evidence type="ECO:0000313" key="4">
    <source>
        <dbReference type="Proteomes" id="UP000790347"/>
    </source>
</evidence>
<comment type="caution">
    <text evidence="3">The sequence shown here is derived from an EMBL/GenBank/DDBJ whole genome shotgun (WGS) entry which is preliminary data.</text>
</comment>
<dbReference type="InterPro" id="IPR039632">
    <property type="entry name" value="TMEM42"/>
</dbReference>
<dbReference type="InterPro" id="IPR037185">
    <property type="entry name" value="EmrE-like"/>
</dbReference>
<evidence type="ECO:0000256" key="1">
    <source>
        <dbReference type="SAM" id="Phobius"/>
    </source>
</evidence>
<name>A0A922LBP4_DERFA</name>
<proteinExistence type="predicted"/>
<keyword evidence="1" id="KW-1133">Transmembrane helix</keyword>